<feature type="transmembrane region" description="Helical" evidence="7">
    <location>
        <begin position="238"/>
        <end position="257"/>
    </location>
</feature>
<feature type="transmembrane region" description="Helical" evidence="7">
    <location>
        <begin position="209"/>
        <end position="226"/>
    </location>
</feature>
<evidence type="ECO:0000256" key="1">
    <source>
        <dbReference type="ARBA" id="ARBA00004651"/>
    </source>
</evidence>
<dbReference type="Proteomes" id="UP000050320">
    <property type="component" value="Unassembled WGS sequence"/>
</dbReference>
<dbReference type="Proteomes" id="UP000050515">
    <property type="component" value="Unassembled WGS sequence"/>
</dbReference>
<dbReference type="GO" id="GO:0005886">
    <property type="term" value="C:plasma membrane"/>
    <property type="evidence" value="ECO:0007669"/>
    <property type="project" value="UniProtKB-SubCell"/>
</dbReference>
<keyword evidence="4 7" id="KW-0812">Transmembrane</keyword>
<dbReference type="InterPro" id="IPR011701">
    <property type="entry name" value="MFS"/>
</dbReference>
<feature type="transmembrane region" description="Helical" evidence="7">
    <location>
        <begin position="349"/>
        <end position="368"/>
    </location>
</feature>
<feature type="transmembrane region" description="Helical" evidence="7">
    <location>
        <begin position="109"/>
        <end position="130"/>
    </location>
</feature>
<dbReference type="InterPro" id="IPR020846">
    <property type="entry name" value="MFS_dom"/>
</dbReference>
<keyword evidence="3" id="KW-1003">Cell membrane</keyword>
<comment type="caution">
    <text evidence="9">The sequence shown here is derived from an EMBL/GenBank/DDBJ whole genome shotgun (WGS) entry which is preliminary data.</text>
</comment>
<dbReference type="EMBL" id="LJCQ01000426">
    <property type="protein sequence ID" value="KPV44207.1"/>
    <property type="molecule type" value="Genomic_DNA"/>
</dbReference>
<dbReference type="AlphaFoldDB" id="A0A0P9CEH0"/>
<evidence type="ECO:0000256" key="2">
    <source>
        <dbReference type="ARBA" id="ARBA00022448"/>
    </source>
</evidence>
<evidence type="ECO:0000256" key="3">
    <source>
        <dbReference type="ARBA" id="ARBA00022475"/>
    </source>
</evidence>
<dbReference type="PROSITE" id="PS50850">
    <property type="entry name" value="MFS"/>
    <property type="match status" value="1"/>
</dbReference>
<organism evidence="9 12">
    <name type="scientific">Acidiplasma aeolicum</name>
    <dbReference type="NCBI Taxonomy" id="507754"/>
    <lineage>
        <taxon>Archaea</taxon>
        <taxon>Methanobacteriati</taxon>
        <taxon>Thermoplasmatota</taxon>
        <taxon>Thermoplasmata</taxon>
        <taxon>Thermoplasmatales</taxon>
        <taxon>Ferroplasmaceae</taxon>
        <taxon>Acidiplasma</taxon>
    </lineage>
</organism>
<dbReference type="InterPro" id="IPR036259">
    <property type="entry name" value="MFS_trans_sf"/>
</dbReference>
<evidence type="ECO:0000256" key="6">
    <source>
        <dbReference type="ARBA" id="ARBA00023136"/>
    </source>
</evidence>
<feature type="transmembrane region" description="Helical" evidence="7">
    <location>
        <begin position="374"/>
        <end position="391"/>
    </location>
</feature>
<dbReference type="RefSeq" id="WP_054964543.1">
    <property type="nucleotide sequence ID" value="NZ_JBBYJF010000004.1"/>
</dbReference>
<reference evidence="9 12" key="1">
    <citation type="submission" date="2015-09" db="EMBL/GenBank/DDBJ databases">
        <title>Draft genome sequence of Acidiplasma aeolicum DSM 18409.</title>
        <authorList>
            <person name="Hemp J."/>
        </authorList>
    </citation>
    <scope>NUCLEOTIDE SEQUENCE [LARGE SCALE GENOMIC DNA]</scope>
    <source>
        <strain evidence="9 12">V</strain>
    </source>
</reference>
<evidence type="ECO:0000259" key="8">
    <source>
        <dbReference type="PROSITE" id="PS50850"/>
    </source>
</evidence>
<feature type="transmembrane region" description="Helical" evidence="7">
    <location>
        <begin position="470"/>
        <end position="488"/>
    </location>
</feature>
<feature type="transmembrane region" description="Helical" evidence="7">
    <location>
        <begin position="278"/>
        <end position="301"/>
    </location>
</feature>
<dbReference type="PATRIC" id="fig|507754.4.peg.1057"/>
<accession>A0A0P9CEH0</accession>
<dbReference type="SUPFAM" id="SSF103473">
    <property type="entry name" value="MFS general substrate transporter"/>
    <property type="match status" value="1"/>
</dbReference>
<evidence type="ECO:0000313" key="9">
    <source>
        <dbReference type="EMBL" id="KPV44207.1"/>
    </source>
</evidence>
<evidence type="ECO:0000256" key="5">
    <source>
        <dbReference type="ARBA" id="ARBA00022989"/>
    </source>
</evidence>
<comment type="subcellular location">
    <subcellularLocation>
        <location evidence="1">Cell membrane</location>
        <topology evidence="1">Multi-pass membrane protein</topology>
    </subcellularLocation>
</comment>
<evidence type="ECO:0000313" key="10">
    <source>
        <dbReference type="EMBL" id="KQB34580.1"/>
    </source>
</evidence>
<feature type="transmembrane region" description="Helical" evidence="7">
    <location>
        <begin position="500"/>
        <end position="519"/>
    </location>
</feature>
<feature type="transmembrane region" description="Helical" evidence="7">
    <location>
        <begin position="79"/>
        <end position="97"/>
    </location>
</feature>
<dbReference type="PANTHER" id="PTHR42718:SF46">
    <property type="entry name" value="BLR6921 PROTEIN"/>
    <property type="match status" value="1"/>
</dbReference>
<evidence type="ECO:0000313" key="12">
    <source>
        <dbReference type="Proteomes" id="UP000050515"/>
    </source>
</evidence>
<dbReference type="EMBL" id="LKBG01000231">
    <property type="protein sequence ID" value="KQB34580.1"/>
    <property type="molecule type" value="Genomic_DNA"/>
</dbReference>
<dbReference type="Pfam" id="PF07690">
    <property type="entry name" value="MFS_1"/>
    <property type="match status" value="1"/>
</dbReference>
<gene>
    <name evidence="10" type="ORF">AOG54_00870</name>
    <name evidence="9" type="ORF">SE19_08840</name>
</gene>
<keyword evidence="11" id="KW-1185">Reference proteome</keyword>
<sequence length="568" mass="62067">MLQKWIALSNTTIGQLMATINTSIIIVALPPIFRGIHLNPLAPQSFPYLLWTIMSYMIVVSVLLLTIGRLSDMYGRVRLFNLGFLIFTIGSILLYLTPGTGYTAATELIIFRIVQAVGGSFIMANSFAIITDNFPGEGRGFALSINSVAAVSGVSIGIVLGGFLSVIYWRDVFLISVPVGIFGTFWSYFRLRETSMKKRDRLDIPGNILFAAGIIILLIGVTYGITPYGKNPMGWTNPFVIISLLTGTLLLIIFPFIEKKSGNPMFRIDFFKIKGFSIGNFTAFISAMEMMGLMYMLTILFQGVWLPIHGYPFYITPLWAGIYMLPMTVSMGLFGILGGRLSDRYGFRILTSAGLFISAFSLVLLAFLPYNFSYYLMGIILVIFGIGYGLFNAPNISAVMSVVPPEARGTASGMVNTMRNTGYTASMGLFFSILIYGLSKSLPVTISSGLRAKNAGQLIPYLIHMPPTEAIFGTFLGINPVSAIISGIPGPVISSVPANALSTITGNTWFSYVFAPAFMGSLDTVFFIVAGITVFAGLISLLRDRDRISIDKKTGSSSKIIKRLKEYK</sequence>
<dbReference type="Gene3D" id="1.20.1250.20">
    <property type="entry name" value="MFS general substrate transporter like domains"/>
    <property type="match status" value="1"/>
</dbReference>
<dbReference type="OrthoDB" id="117970at2157"/>
<evidence type="ECO:0000256" key="7">
    <source>
        <dbReference type="SAM" id="Phobius"/>
    </source>
</evidence>
<name>A0A0P9CEH0_9ARCH</name>
<feature type="transmembrane region" description="Helical" evidence="7">
    <location>
        <begin position="142"/>
        <end position="166"/>
    </location>
</feature>
<protein>
    <submittedName>
        <fullName evidence="9">MFS transporter</fullName>
    </submittedName>
</protein>
<evidence type="ECO:0000313" key="11">
    <source>
        <dbReference type="Proteomes" id="UP000050320"/>
    </source>
</evidence>
<evidence type="ECO:0000256" key="4">
    <source>
        <dbReference type="ARBA" id="ARBA00022692"/>
    </source>
</evidence>
<feature type="domain" description="Major facilitator superfamily (MFS) profile" evidence="8">
    <location>
        <begin position="7"/>
        <end position="548"/>
    </location>
</feature>
<feature type="transmembrane region" description="Helical" evidence="7">
    <location>
        <begin position="45"/>
        <end position="67"/>
    </location>
</feature>
<feature type="transmembrane region" description="Helical" evidence="7">
    <location>
        <begin position="525"/>
        <end position="542"/>
    </location>
</feature>
<reference evidence="10 11" key="2">
    <citation type="submission" date="2015-09" db="EMBL/GenBank/DDBJ databases">
        <title>Heavy metals and arsenic resistance mechanisms in polyextremophilic archaea of the family Ferroplasmaceae.</title>
        <authorList>
            <person name="Bulaev A.G."/>
            <person name="Kanygina A.V."/>
        </authorList>
    </citation>
    <scope>NUCLEOTIDE SEQUENCE [LARGE SCALE GENOMIC DNA]</scope>
    <source>
        <strain evidence="10 11">VT</strain>
    </source>
</reference>
<feature type="transmembrane region" description="Helical" evidence="7">
    <location>
        <begin position="313"/>
        <end position="337"/>
    </location>
</feature>
<keyword evidence="2" id="KW-0813">Transport</keyword>
<dbReference type="Gene3D" id="1.20.1720.10">
    <property type="entry name" value="Multidrug resistance protein D"/>
    <property type="match status" value="1"/>
</dbReference>
<keyword evidence="5 7" id="KW-1133">Transmembrane helix</keyword>
<dbReference type="CDD" id="cd17321">
    <property type="entry name" value="MFS_MMR_MDR_like"/>
    <property type="match status" value="1"/>
</dbReference>
<feature type="transmembrane region" description="Helical" evidence="7">
    <location>
        <begin position="422"/>
        <end position="439"/>
    </location>
</feature>
<dbReference type="GO" id="GO:0022857">
    <property type="term" value="F:transmembrane transporter activity"/>
    <property type="evidence" value="ECO:0007669"/>
    <property type="project" value="InterPro"/>
</dbReference>
<proteinExistence type="predicted"/>
<feature type="transmembrane region" description="Helical" evidence="7">
    <location>
        <begin position="12"/>
        <end position="33"/>
    </location>
</feature>
<dbReference type="PANTHER" id="PTHR42718">
    <property type="entry name" value="MAJOR FACILITATOR SUPERFAMILY MULTIDRUG TRANSPORTER MFSC"/>
    <property type="match status" value="1"/>
</dbReference>
<feature type="transmembrane region" description="Helical" evidence="7">
    <location>
        <begin position="172"/>
        <end position="189"/>
    </location>
</feature>
<keyword evidence="6 7" id="KW-0472">Membrane</keyword>